<dbReference type="Proteomes" id="UP000782312">
    <property type="component" value="Unassembled WGS sequence"/>
</dbReference>
<keyword evidence="1" id="KW-0732">Signal</keyword>
<name>A0A932HXV9_UNCTE</name>
<feature type="chain" id="PRO_5037382362" evidence="1">
    <location>
        <begin position="32"/>
        <end position="166"/>
    </location>
</feature>
<feature type="signal peptide" evidence="1">
    <location>
        <begin position="1"/>
        <end position="31"/>
    </location>
</feature>
<reference evidence="2" key="1">
    <citation type="submission" date="2020-07" db="EMBL/GenBank/DDBJ databases">
        <title>Huge and variable diversity of episymbiotic CPR bacteria and DPANN archaea in groundwater ecosystems.</title>
        <authorList>
            <person name="He C.Y."/>
            <person name="Keren R."/>
            <person name="Whittaker M."/>
            <person name="Farag I.F."/>
            <person name="Doudna J."/>
            <person name="Cate J.H.D."/>
            <person name="Banfield J.F."/>
        </authorList>
    </citation>
    <scope>NUCLEOTIDE SEQUENCE</scope>
    <source>
        <strain evidence="2">NC_groundwater_763_Ag_S-0.2um_68_21</strain>
    </source>
</reference>
<organism evidence="2 3">
    <name type="scientific">Tectimicrobiota bacterium</name>
    <dbReference type="NCBI Taxonomy" id="2528274"/>
    <lineage>
        <taxon>Bacteria</taxon>
        <taxon>Pseudomonadati</taxon>
        <taxon>Nitrospinota/Tectimicrobiota group</taxon>
        <taxon>Candidatus Tectimicrobiota</taxon>
    </lineage>
</organism>
<accession>A0A932HXV9</accession>
<proteinExistence type="predicted"/>
<evidence type="ECO:0000313" key="2">
    <source>
        <dbReference type="EMBL" id="MBI3126350.1"/>
    </source>
</evidence>
<gene>
    <name evidence="2" type="ORF">HYZ11_01945</name>
</gene>
<sequence>MRAAGISARRFRRARAILALALAGLAASAEAFFQMEGYPRLEPKRFDAAAVERCAGDFLVFERYEPEPAEPYVAVLHAPGFREGAVDGDVKVRVEKGKSLGAYLGRIGDFSHNYHMVSQEAGGTPICGLAHNEPSLFADVKERRIDVLRLGRDAGGKGSVMGGGGP</sequence>
<comment type="caution">
    <text evidence="2">The sequence shown here is derived from an EMBL/GenBank/DDBJ whole genome shotgun (WGS) entry which is preliminary data.</text>
</comment>
<evidence type="ECO:0000313" key="3">
    <source>
        <dbReference type="Proteomes" id="UP000782312"/>
    </source>
</evidence>
<evidence type="ECO:0000256" key="1">
    <source>
        <dbReference type="SAM" id="SignalP"/>
    </source>
</evidence>
<protein>
    <submittedName>
        <fullName evidence="2">Uncharacterized protein</fullName>
    </submittedName>
</protein>
<dbReference type="EMBL" id="JACPUR010000002">
    <property type="protein sequence ID" value="MBI3126350.1"/>
    <property type="molecule type" value="Genomic_DNA"/>
</dbReference>
<dbReference type="AlphaFoldDB" id="A0A932HXV9"/>